<sequence length="110" mass="12221">MDPPSHSSIEVSVTRIDSFLHTADIDHNSKLFAVSHKIPLAPVTLRPAPTEEQKEGIYLLALRVKHPSLIQHAPPEEPSGPKPRLVIHKMVLINLNTYAGGQEVEPFHQL</sequence>
<comment type="caution">
    <text evidence="1">The sequence shown here is derived from an EMBL/GenBank/DDBJ whole genome shotgun (WGS) entry which is preliminary data.</text>
</comment>
<dbReference type="AlphaFoldDB" id="A0A1J8QPX6"/>
<keyword evidence="2" id="KW-1185">Reference proteome</keyword>
<organism evidence="1 2">
    <name type="scientific">Rhizopogon vesiculosus</name>
    <dbReference type="NCBI Taxonomy" id="180088"/>
    <lineage>
        <taxon>Eukaryota</taxon>
        <taxon>Fungi</taxon>
        <taxon>Dikarya</taxon>
        <taxon>Basidiomycota</taxon>
        <taxon>Agaricomycotina</taxon>
        <taxon>Agaricomycetes</taxon>
        <taxon>Agaricomycetidae</taxon>
        <taxon>Boletales</taxon>
        <taxon>Suillineae</taxon>
        <taxon>Rhizopogonaceae</taxon>
        <taxon>Rhizopogon</taxon>
    </lineage>
</organism>
<reference evidence="1 2" key="1">
    <citation type="submission" date="2016-03" db="EMBL/GenBank/DDBJ databases">
        <title>Comparative genomics of the ectomycorrhizal sister species Rhizopogon vinicolor and Rhizopogon vesiculosus (Basidiomycota: Boletales) reveals a divergence of the mating type B locus.</title>
        <authorList>
            <person name="Mujic A.B."/>
            <person name="Kuo A."/>
            <person name="Tritt A."/>
            <person name="Lipzen A."/>
            <person name="Chen C."/>
            <person name="Johnson J."/>
            <person name="Sharma A."/>
            <person name="Barry K."/>
            <person name="Grigoriev I.V."/>
            <person name="Spatafora J.W."/>
        </authorList>
    </citation>
    <scope>NUCLEOTIDE SEQUENCE [LARGE SCALE GENOMIC DNA]</scope>
    <source>
        <strain evidence="1 2">AM-OR11-056</strain>
    </source>
</reference>
<evidence type="ECO:0000313" key="1">
    <source>
        <dbReference type="EMBL" id="OJA11458.1"/>
    </source>
</evidence>
<evidence type="ECO:0000313" key="2">
    <source>
        <dbReference type="Proteomes" id="UP000183567"/>
    </source>
</evidence>
<accession>A0A1J8QPX6</accession>
<dbReference type="OrthoDB" id="5575062at2759"/>
<dbReference type="Proteomes" id="UP000183567">
    <property type="component" value="Unassembled WGS sequence"/>
</dbReference>
<dbReference type="STRING" id="180088.A0A1J8QPX6"/>
<proteinExistence type="predicted"/>
<dbReference type="EMBL" id="LVVM01005066">
    <property type="protein sequence ID" value="OJA11458.1"/>
    <property type="molecule type" value="Genomic_DNA"/>
</dbReference>
<protein>
    <submittedName>
        <fullName evidence="1">Uncharacterized protein</fullName>
    </submittedName>
</protein>
<gene>
    <name evidence="1" type="ORF">AZE42_08347</name>
</gene>
<name>A0A1J8QPX6_9AGAM</name>